<dbReference type="PANTHER" id="PTHR30329">
    <property type="entry name" value="STATOR ELEMENT OF FLAGELLAR MOTOR COMPLEX"/>
    <property type="match status" value="1"/>
</dbReference>
<dbReference type="InterPro" id="IPR003367">
    <property type="entry name" value="Thrombospondin_3-like_rpt"/>
</dbReference>
<dbReference type="InterPro" id="IPR028974">
    <property type="entry name" value="TSP_type-3_rpt"/>
</dbReference>
<feature type="region of interest" description="Disordered" evidence="6">
    <location>
        <begin position="294"/>
        <end position="330"/>
    </location>
</feature>
<name>A0A927BY10_9GAMM</name>
<dbReference type="PANTHER" id="PTHR30329:SF21">
    <property type="entry name" value="LIPOPROTEIN YIAD-RELATED"/>
    <property type="match status" value="1"/>
</dbReference>
<accession>A0A927BY10</accession>
<dbReference type="InterPro" id="IPR006664">
    <property type="entry name" value="OMP_bac"/>
</dbReference>
<dbReference type="InterPro" id="IPR036737">
    <property type="entry name" value="OmpA-like_sf"/>
</dbReference>
<keyword evidence="9" id="KW-1185">Reference proteome</keyword>
<dbReference type="PROSITE" id="PS51123">
    <property type="entry name" value="OMPA_2"/>
    <property type="match status" value="1"/>
</dbReference>
<keyword evidence="2" id="KW-0732">Signal</keyword>
<comment type="subcellular location">
    <subcellularLocation>
        <location evidence="1">Cell outer membrane</location>
    </subcellularLocation>
</comment>
<dbReference type="GO" id="GO:0005509">
    <property type="term" value="F:calcium ion binding"/>
    <property type="evidence" value="ECO:0007669"/>
    <property type="project" value="InterPro"/>
</dbReference>
<dbReference type="Pfam" id="PF00691">
    <property type="entry name" value="OmpA"/>
    <property type="match status" value="1"/>
</dbReference>
<dbReference type="PRINTS" id="PR01021">
    <property type="entry name" value="OMPADOMAIN"/>
</dbReference>
<gene>
    <name evidence="8" type="ORF">IB286_01380</name>
</gene>
<evidence type="ECO:0000256" key="5">
    <source>
        <dbReference type="PROSITE-ProRule" id="PRU00473"/>
    </source>
</evidence>
<organism evidence="8 9">
    <name type="scientific">Spongiibacter pelagi</name>
    <dbReference type="NCBI Taxonomy" id="2760804"/>
    <lineage>
        <taxon>Bacteria</taxon>
        <taxon>Pseudomonadati</taxon>
        <taxon>Pseudomonadota</taxon>
        <taxon>Gammaproteobacteria</taxon>
        <taxon>Cellvibrionales</taxon>
        <taxon>Spongiibacteraceae</taxon>
        <taxon>Spongiibacter</taxon>
    </lineage>
</organism>
<evidence type="ECO:0000313" key="8">
    <source>
        <dbReference type="EMBL" id="MBD2857639.1"/>
    </source>
</evidence>
<feature type="domain" description="OmpA-like" evidence="7">
    <location>
        <begin position="136"/>
        <end position="253"/>
    </location>
</feature>
<dbReference type="AlphaFoldDB" id="A0A927BY10"/>
<feature type="compositionally biased region" description="Acidic residues" evidence="6">
    <location>
        <begin position="294"/>
        <end position="317"/>
    </location>
</feature>
<evidence type="ECO:0000313" key="9">
    <source>
        <dbReference type="Proteomes" id="UP000610558"/>
    </source>
</evidence>
<sequence>MDASYRYTEALENPTYNVGGVEVETEYSSHNVGLGLRYNFFDAKYGVQDEDGDGVADDADQCPGTPAGVQVDAVGCPLDGDKDGVADYLDQCLNTPAGAEVDDQGCELDSDNDGVVDANDMCPDTPAGTEVMSNGCGADQSVVLRGVNFETNSSKLTINAESILNGVAGTLNESTGFDVELQGHTDSVGNDSYNMSLSKKRANSVKNYLIGQGVEGNRLVARGYGEEQPVASNDSSEGRALNRRVELKVLGQTEEPVMVEDYSAEETMVEDAAAEDVMMDEAEITAPAADDSYLDEAEEEMEAAEEEVEEVEEEYDYDYNSSSDEIDYDF</sequence>
<dbReference type="Gene3D" id="3.30.1330.60">
    <property type="entry name" value="OmpA-like domain"/>
    <property type="match status" value="1"/>
</dbReference>
<evidence type="ECO:0000259" key="7">
    <source>
        <dbReference type="PROSITE" id="PS51123"/>
    </source>
</evidence>
<proteinExistence type="predicted"/>
<dbReference type="CDD" id="cd07185">
    <property type="entry name" value="OmpA_C-like"/>
    <property type="match status" value="1"/>
</dbReference>
<dbReference type="GO" id="GO:0007155">
    <property type="term" value="P:cell adhesion"/>
    <property type="evidence" value="ECO:0007669"/>
    <property type="project" value="InterPro"/>
</dbReference>
<dbReference type="SUPFAM" id="SSF103088">
    <property type="entry name" value="OmpA-like"/>
    <property type="match status" value="1"/>
</dbReference>
<evidence type="ECO:0000256" key="1">
    <source>
        <dbReference type="ARBA" id="ARBA00004442"/>
    </source>
</evidence>
<dbReference type="Proteomes" id="UP000610558">
    <property type="component" value="Unassembled WGS sequence"/>
</dbReference>
<dbReference type="GO" id="GO:0009279">
    <property type="term" value="C:cell outer membrane"/>
    <property type="evidence" value="ECO:0007669"/>
    <property type="project" value="UniProtKB-SubCell"/>
</dbReference>
<comment type="caution">
    <text evidence="8">The sequence shown here is derived from an EMBL/GenBank/DDBJ whole genome shotgun (WGS) entry which is preliminary data.</text>
</comment>
<dbReference type="Pfam" id="PF02412">
    <property type="entry name" value="TSP_3"/>
    <property type="match status" value="3"/>
</dbReference>
<dbReference type="SUPFAM" id="SSF103647">
    <property type="entry name" value="TSP type-3 repeat"/>
    <property type="match status" value="1"/>
</dbReference>
<reference evidence="8" key="1">
    <citation type="submission" date="2020-09" db="EMBL/GenBank/DDBJ databases">
        <authorList>
            <person name="Yoon J.-W."/>
        </authorList>
    </citation>
    <scope>NUCLEOTIDE SEQUENCE</scope>
    <source>
        <strain evidence="8">KMU-158</strain>
    </source>
</reference>
<evidence type="ECO:0000256" key="4">
    <source>
        <dbReference type="ARBA" id="ARBA00023237"/>
    </source>
</evidence>
<evidence type="ECO:0000256" key="3">
    <source>
        <dbReference type="ARBA" id="ARBA00023136"/>
    </source>
</evidence>
<evidence type="ECO:0000256" key="2">
    <source>
        <dbReference type="ARBA" id="ARBA00022729"/>
    </source>
</evidence>
<protein>
    <submittedName>
        <fullName evidence="8">OmpA family protein</fullName>
    </submittedName>
</protein>
<dbReference type="InterPro" id="IPR006665">
    <property type="entry name" value="OmpA-like"/>
</dbReference>
<keyword evidence="3 5" id="KW-0472">Membrane</keyword>
<dbReference type="PRINTS" id="PR01023">
    <property type="entry name" value="NAFLGMOTY"/>
</dbReference>
<dbReference type="InterPro" id="IPR050330">
    <property type="entry name" value="Bact_OuterMem_StrucFunc"/>
</dbReference>
<evidence type="ECO:0000256" key="6">
    <source>
        <dbReference type="SAM" id="MobiDB-lite"/>
    </source>
</evidence>
<dbReference type="EMBL" id="JACXLD010000001">
    <property type="protein sequence ID" value="MBD2857639.1"/>
    <property type="molecule type" value="Genomic_DNA"/>
</dbReference>
<dbReference type="Gene3D" id="4.10.1080.10">
    <property type="entry name" value="TSP type-3 repeat"/>
    <property type="match status" value="1"/>
</dbReference>
<keyword evidence="4" id="KW-0998">Cell outer membrane</keyword>